<dbReference type="EMBL" id="JACORT010000001">
    <property type="protein sequence ID" value="MBC5781662.1"/>
    <property type="molecule type" value="Genomic_DNA"/>
</dbReference>
<keyword evidence="3" id="KW-1185">Reference proteome</keyword>
<evidence type="ECO:0000313" key="3">
    <source>
        <dbReference type="Proteomes" id="UP000608513"/>
    </source>
</evidence>
<accession>A0A923SD78</accession>
<dbReference type="Proteomes" id="UP000608513">
    <property type="component" value="Unassembled WGS sequence"/>
</dbReference>
<feature type="domain" description="Type 4 fimbrial biogenesis protein PilX N-terminal" evidence="1">
    <location>
        <begin position="8"/>
        <end position="57"/>
    </location>
</feature>
<dbReference type="AlphaFoldDB" id="A0A923SD78"/>
<name>A0A923SD78_9BURK</name>
<dbReference type="InterPro" id="IPR025746">
    <property type="entry name" value="PilX_N_dom"/>
</dbReference>
<dbReference type="RefSeq" id="WP_187074412.1">
    <property type="nucleotide sequence ID" value="NZ_JACORT010000001.1"/>
</dbReference>
<proteinExistence type="predicted"/>
<sequence>MNKPAQDGSALVVALIFLVLMSLFAISAFDGSSTNMRVVGNMQARQEAIGAAQVAIEQTLSSPTFSSNPDIVAANAVNVDVDGNGTPDYKVTMTPQPKCYRARAIKTVELDAAVPADLACMKSGVVNTGGLDDGEAGGIAGNSLCSNTEWNVRAQVLDERSGAQVAVNQGVAIRVLETDAMNSCK</sequence>
<dbReference type="Pfam" id="PF14341">
    <property type="entry name" value="PilX_N"/>
    <property type="match status" value="1"/>
</dbReference>
<evidence type="ECO:0000259" key="1">
    <source>
        <dbReference type="Pfam" id="PF14341"/>
    </source>
</evidence>
<organism evidence="2 3">
    <name type="scientific">Ramlibacter cellulosilyticus</name>
    <dbReference type="NCBI Taxonomy" id="2764187"/>
    <lineage>
        <taxon>Bacteria</taxon>
        <taxon>Pseudomonadati</taxon>
        <taxon>Pseudomonadota</taxon>
        <taxon>Betaproteobacteria</taxon>
        <taxon>Burkholderiales</taxon>
        <taxon>Comamonadaceae</taxon>
        <taxon>Ramlibacter</taxon>
    </lineage>
</organism>
<reference evidence="2" key="1">
    <citation type="submission" date="2020-08" db="EMBL/GenBank/DDBJ databases">
        <title>Ramlibacter sp. USB13 16S ribosomal RNA gene genome sequencing and assembly.</title>
        <authorList>
            <person name="Kang M."/>
        </authorList>
    </citation>
    <scope>NUCLEOTIDE SEQUENCE</scope>
    <source>
        <strain evidence="2">USB13</strain>
    </source>
</reference>
<evidence type="ECO:0000313" key="2">
    <source>
        <dbReference type="EMBL" id="MBC5781662.1"/>
    </source>
</evidence>
<gene>
    <name evidence="2" type="ORF">H8N03_01820</name>
</gene>
<comment type="caution">
    <text evidence="2">The sequence shown here is derived from an EMBL/GenBank/DDBJ whole genome shotgun (WGS) entry which is preliminary data.</text>
</comment>
<protein>
    <submittedName>
        <fullName evidence="2">Pilus assembly PilX N-terminal domain-containing protein</fullName>
    </submittedName>
</protein>